<dbReference type="KEGG" id="ccal:113464135"/>
<sequence length="112" mass="12911">MVEIKYIIYFVCAAGWKRSSQSSPRSLEEVRKRKCEEKMSSGYLYDDQILINLETDFLILSEKVRSSKGWSGSIGPEQLFPAWQSRVERSRVESGRPAIKALSHRAVDVTRR</sequence>
<dbReference type="GeneID" id="113464135"/>
<keyword evidence="1" id="KW-1185">Reference proteome</keyword>
<protein>
    <submittedName>
        <fullName evidence="2">Uncharacterized protein LOC113464135 isoform X1</fullName>
    </submittedName>
</protein>
<dbReference type="AlphaFoldDB" id="A0AAJ7RYK9"/>
<proteinExistence type="predicted"/>
<accession>A0AAJ7RYK9</accession>
<name>A0AAJ7RYK9_9HYME</name>
<dbReference type="RefSeq" id="XP_026668054.1">
    <property type="nucleotide sequence ID" value="XM_026812253.1"/>
</dbReference>
<reference evidence="2" key="1">
    <citation type="submission" date="2025-08" db="UniProtKB">
        <authorList>
            <consortium name="RefSeq"/>
        </authorList>
    </citation>
    <scope>IDENTIFICATION</scope>
    <source>
        <tissue evidence="2">Whole body</tissue>
    </source>
</reference>
<evidence type="ECO:0000313" key="1">
    <source>
        <dbReference type="Proteomes" id="UP000694925"/>
    </source>
</evidence>
<dbReference type="Proteomes" id="UP000694925">
    <property type="component" value="Unplaced"/>
</dbReference>
<evidence type="ECO:0000313" key="2">
    <source>
        <dbReference type="RefSeq" id="XP_026668054.1"/>
    </source>
</evidence>
<gene>
    <name evidence="2" type="primary">LOC113464135</name>
</gene>
<organism evidence="1 2">
    <name type="scientific">Ceratina calcarata</name>
    <dbReference type="NCBI Taxonomy" id="156304"/>
    <lineage>
        <taxon>Eukaryota</taxon>
        <taxon>Metazoa</taxon>
        <taxon>Ecdysozoa</taxon>
        <taxon>Arthropoda</taxon>
        <taxon>Hexapoda</taxon>
        <taxon>Insecta</taxon>
        <taxon>Pterygota</taxon>
        <taxon>Neoptera</taxon>
        <taxon>Endopterygota</taxon>
        <taxon>Hymenoptera</taxon>
        <taxon>Apocrita</taxon>
        <taxon>Aculeata</taxon>
        <taxon>Apoidea</taxon>
        <taxon>Anthophila</taxon>
        <taxon>Apidae</taxon>
        <taxon>Ceratina</taxon>
        <taxon>Zadontomerus</taxon>
    </lineage>
</organism>